<sequence>MAKAALWPRKGSQRPTTRVSKMPRFLPHRPRRDADALLLGEDHQPTDVRSRPETHLEKDRTRKYSHKRRTGTPLVSTTLEYARIERKKRAASNSGLEMVLVGEQETKDATQQFAFSVSELIQVRSDLKCGRCSSLLSIEASQLCNDNASLPTTTISSFEACSLVYHLVEGTKTERNTTSLGKERAI</sequence>
<accession>A0A0H2RW31</accession>
<protein>
    <submittedName>
        <fullName evidence="2">Uncharacterized protein</fullName>
    </submittedName>
</protein>
<evidence type="ECO:0000313" key="3">
    <source>
        <dbReference type="Proteomes" id="UP000053477"/>
    </source>
</evidence>
<feature type="compositionally biased region" description="Basic and acidic residues" evidence="1">
    <location>
        <begin position="32"/>
        <end position="62"/>
    </location>
</feature>
<dbReference type="EMBL" id="KQ085956">
    <property type="protein sequence ID" value="KLO13643.1"/>
    <property type="molecule type" value="Genomic_DNA"/>
</dbReference>
<proteinExistence type="predicted"/>
<evidence type="ECO:0000256" key="1">
    <source>
        <dbReference type="SAM" id="MobiDB-lite"/>
    </source>
</evidence>
<dbReference type="InParanoid" id="A0A0H2RW31"/>
<evidence type="ECO:0000313" key="2">
    <source>
        <dbReference type="EMBL" id="KLO13643.1"/>
    </source>
</evidence>
<gene>
    <name evidence="2" type="ORF">SCHPADRAFT_968350</name>
</gene>
<reference evidence="2 3" key="1">
    <citation type="submission" date="2015-04" db="EMBL/GenBank/DDBJ databases">
        <title>Complete genome sequence of Schizopora paradoxa KUC8140, a cosmopolitan wood degrader in East Asia.</title>
        <authorList>
            <consortium name="DOE Joint Genome Institute"/>
            <person name="Min B."/>
            <person name="Park H."/>
            <person name="Jang Y."/>
            <person name="Kim J.-J."/>
            <person name="Kim K.H."/>
            <person name="Pangilinan J."/>
            <person name="Lipzen A."/>
            <person name="Riley R."/>
            <person name="Grigoriev I.V."/>
            <person name="Spatafora J.W."/>
            <person name="Choi I.-G."/>
        </authorList>
    </citation>
    <scope>NUCLEOTIDE SEQUENCE [LARGE SCALE GENOMIC DNA]</scope>
    <source>
        <strain evidence="2 3">KUC8140</strain>
    </source>
</reference>
<name>A0A0H2RW31_9AGAM</name>
<dbReference type="AlphaFoldDB" id="A0A0H2RW31"/>
<organism evidence="2 3">
    <name type="scientific">Schizopora paradoxa</name>
    <dbReference type="NCBI Taxonomy" id="27342"/>
    <lineage>
        <taxon>Eukaryota</taxon>
        <taxon>Fungi</taxon>
        <taxon>Dikarya</taxon>
        <taxon>Basidiomycota</taxon>
        <taxon>Agaricomycotina</taxon>
        <taxon>Agaricomycetes</taxon>
        <taxon>Hymenochaetales</taxon>
        <taxon>Schizoporaceae</taxon>
        <taxon>Schizopora</taxon>
    </lineage>
</organism>
<feature type="region of interest" description="Disordered" evidence="1">
    <location>
        <begin position="1"/>
        <end position="70"/>
    </location>
</feature>
<dbReference type="Proteomes" id="UP000053477">
    <property type="component" value="Unassembled WGS sequence"/>
</dbReference>
<keyword evidence="3" id="KW-1185">Reference proteome</keyword>